<sequence length="72" mass="8199">MYNFCKQGKHFKRVTASLMLGGDMRTTRIFTVRITVVKLTATISLKTVVPSSNVDMPYVREPKSRRPGNPNR</sequence>
<evidence type="ECO:0000313" key="1">
    <source>
        <dbReference type="EMBL" id="JAE37367.1"/>
    </source>
</evidence>
<organism evidence="1">
    <name type="scientific">Arundo donax</name>
    <name type="common">Giant reed</name>
    <name type="synonym">Donax arundinaceus</name>
    <dbReference type="NCBI Taxonomy" id="35708"/>
    <lineage>
        <taxon>Eukaryota</taxon>
        <taxon>Viridiplantae</taxon>
        <taxon>Streptophyta</taxon>
        <taxon>Embryophyta</taxon>
        <taxon>Tracheophyta</taxon>
        <taxon>Spermatophyta</taxon>
        <taxon>Magnoliopsida</taxon>
        <taxon>Liliopsida</taxon>
        <taxon>Poales</taxon>
        <taxon>Poaceae</taxon>
        <taxon>PACMAD clade</taxon>
        <taxon>Arundinoideae</taxon>
        <taxon>Arundineae</taxon>
        <taxon>Arundo</taxon>
    </lineage>
</organism>
<dbReference type="AlphaFoldDB" id="A0A0A9HKT6"/>
<reference evidence="1" key="2">
    <citation type="journal article" date="2015" name="Data Brief">
        <title>Shoot transcriptome of the giant reed, Arundo donax.</title>
        <authorList>
            <person name="Barrero R.A."/>
            <person name="Guerrero F.D."/>
            <person name="Moolhuijzen P."/>
            <person name="Goolsby J.A."/>
            <person name="Tidwell J."/>
            <person name="Bellgard S.E."/>
            <person name="Bellgard M.I."/>
        </authorList>
    </citation>
    <scope>NUCLEOTIDE SEQUENCE</scope>
    <source>
        <tissue evidence="1">Shoot tissue taken approximately 20 cm above the soil surface</tissue>
    </source>
</reference>
<proteinExistence type="predicted"/>
<dbReference type="EMBL" id="GBRH01160529">
    <property type="protein sequence ID" value="JAE37367.1"/>
    <property type="molecule type" value="Transcribed_RNA"/>
</dbReference>
<accession>A0A0A9HKT6</accession>
<reference evidence="1" key="1">
    <citation type="submission" date="2014-09" db="EMBL/GenBank/DDBJ databases">
        <authorList>
            <person name="Magalhaes I.L.F."/>
            <person name="Oliveira U."/>
            <person name="Santos F.R."/>
            <person name="Vidigal T.H.D.A."/>
            <person name="Brescovit A.D."/>
            <person name="Santos A.J."/>
        </authorList>
    </citation>
    <scope>NUCLEOTIDE SEQUENCE</scope>
    <source>
        <tissue evidence="1">Shoot tissue taken approximately 20 cm above the soil surface</tissue>
    </source>
</reference>
<name>A0A0A9HKT6_ARUDO</name>
<protein>
    <submittedName>
        <fullName evidence="1">Uncharacterized protein</fullName>
    </submittedName>
</protein>